<dbReference type="EMBL" id="FUWM01000011">
    <property type="protein sequence ID" value="SJZ67440.1"/>
    <property type="molecule type" value="Genomic_DNA"/>
</dbReference>
<keyword evidence="4" id="KW-0418">Kinase</keyword>
<dbReference type="InterPro" id="IPR000644">
    <property type="entry name" value="CBS_dom"/>
</dbReference>
<dbReference type="Proteomes" id="UP000190625">
    <property type="component" value="Unassembled WGS sequence"/>
</dbReference>
<dbReference type="PANTHER" id="PTHR43080:SF2">
    <property type="entry name" value="CBS DOMAIN-CONTAINING PROTEIN"/>
    <property type="match status" value="1"/>
</dbReference>
<dbReference type="RefSeq" id="WP_078809974.1">
    <property type="nucleotide sequence ID" value="NZ_FUWM01000011.1"/>
</dbReference>
<dbReference type="Gene3D" id="3.30.565.10">
    <property type="entry name" value="Histidine kinase-like ATPase, C-terminal domain"/>
    <property type="match status" value="1"/>
</dbReference>
<dbReference type="Gene3D" id="3.10.580.10">
    <property type="entry name" value="CBS-domain"/>
    <property type="match status" value="2"/>
</dbReference>
<dbReference type="OrthoDB" id="9797578at2"/>
<proteinExistence type="predicted"/>
<protein>
    <submittedName>
        <fullName evidence="4">Histidine kinase-like ATPase domain-containing protein</fullName>
    </submittedName>
</protein>
<evidence type="ECO:0000313" key="5">
    <source>
        <dbReference type="Proteomes" id="UP000190625"/>
    </source>
</evidence>
<dbReference type="InterPro" id="IPR036890">
    <property type="entry name" value="HATPase_C_sf"/>
</dbReference>
<organism evidence="4 5">
    <name type="scientific">Selenihalanaerobacter shriftii</name>
    <dbReference type="NCBI Taxonomy" id="142842"/>
    <lineage>
        <taxon>Bacteria</taxon>
        <taxon>Bacillati</taxon>
        <taxon>Bacillota</taxon>
        <taxon>Clostridia</taxon>
        <taxon>Halanaerobiales</taxon>
        <taxon>Halobacteroidaceae</taxon>
        <taxon>Selenihalanaerobacter</taxon>
    </lineage>
</organism>
<sequence>MKNSSVNLEFVEKLANDLTVKDIMTNDVITLRPDNKLKNAKEIMRLRKISGIPIINSDRHLKGIISIDDIIRGLEENRLEDNLSNLMSTELITIKHDISVIEALRKFKKHKYGRLPVIDENDVLMGIITPGDITRKLLEEVEKASKEENFFFVNDSIDEEERDNLQIEIEIEGGDFSNSGEASSRIKEVLQQVGVPSTAIRKAAIVTYEAEMNVVIHARRGIILAKITPEEIKIIVEDEGPGIENVDLAMEPGYSTASEHVRELGFGAGMGLTNIERWADDLEIESKVDKGTRLEITIYL</sequence>
<dbReference type="SUPFAM" id="SSF54631">
    <property type="entry name" value="CBS-domain pair"/>
    <property type="match status" value="1"/>
</dbReference>
<feature type="domain" description="CBS" evidence="3">
    <location>
        <begin position="24"/>
        <end position="80"/>
    </location>
</feature>
<dbReference type="AlphaFoldDB" id="A0A1T4MK25"/>
<evidence type="ECO:0000256" key="2">
    <source>
        <dbReference type="PROSITE-ProRule" id="PRU00703"/>
    </source>
</evidence>
<reference evidence="5" key="1">
    <citation type="submission" date="2017-02" db="EMBL/GenBank/DDBJ databases">
        <authorList>
            <person name="Varghese N."/>
            <person name="Submissions S."/>
        </authorList>
    </citation>
    <scope>NUCLEOTIDE SEQUENCE [LARGE SCALE GENOMIC DNA]</scope>
    <source>
        <strain evidence="5">ATCC BAA-73</strain>
    </source>
</reference>
<name>A0A1T4MK25_9FIRM</name>
<dbReference type="Pfam" id="PF00571">
    <property type="entry name" value="CBS"/>
    <property type="match status" value="2"/>
</dbReference>
<evidence type="ECO:0000259" key="3">
    <source>
        <dbReference type="PROSITE" id="PS51371"/>
    </source>
</evidence>
<keyword evidence="1 2" id="KW-0129">CBS domain</keyword>
<dbReference type="InterPro" id="IPR003594">
    <property type="entry name" value="HATPase_dom"/>
</dbReference>
<dbReference type="CDD" id="cd02205">
    <property type="entry name" value="CBS_pair_SF"/>
    <property type="match status" value="1"/>
</dbReference>
<feature type="domain" description="CBS" evidence="3">
    <location>
        <begin position="87"/>
        <end position="143"/>
    </location>
</feature>
<dbReference type="InterPro" id="IPR046342">
    <property type="entry name" value="CBS_dom_sf"/>
</dbReference>
<keyword evidence="5" id="KW-1185">Reference proteome</keyword>
<evidence type="ECO:0000313" key="4">
    <source>
        <dbReference type="EMBL" id="SJZ67440.1"/>
    </source>
</evidence>
<dbReference type="GO" id="GO:0016301">
    <property type="term" value="F:kinase activity"/>
    <property type="evidence" value="ECO:0007669"/>
    <property type="project" value="UniProtKB-KW"/>
</dbReference>
<dbReference type="InterPro" id="IPR051257">
    <property type="entry name" value="Diverse_CBS-Domain"/>
</dbReference>
<dbReference type="PANTHER" id="PTHR43080">
    <property type="entry name" value="CBS DOMAIN-CONTAINING PROTEIN CBSX3, MITOCHONDRIAL"/>
    <property type="match status" value="1"/>
</dbReference>
<dbReference type="SUPFAM" id="SSF55874">
    <property type="entry name" value="ATPase domain of HSP90 chaperone/DNA topoisomerase II/histidine kinase"/>
    <property type="match status" value="1"/>
</dbReference>
<accession>A0A1T4MK25</accession>
<dbReference type="PROSITE" id="PS51371">
    <property type="entry name" value="CBS"/>
    <property type="match status" value="2"/>
</dbReference>
<dbReference type="Pfam" id="PF13581">
    <property type="entry name" value="HATPase_c_2"/>
    <property type="match status" value="1"/>
</dbReference>
<keyword evidence="4" id="KW-0808">Transferase</keyword>
<dbReference type="STRING" id="142842.SAMN02745118_01501"/>
<gene>
    <name evidence="4" type="ORF">SAMN02745118_01501</name>
</gene>
<evidence type="ECO:0000256" key="1">
    <source>
        <dbReference type="ARBA" id="ARBA00023122"/>
    </source>
</evidence>
<dbReference type="SMART" id="SM00116">
    <property type="entry name" value="CBS"/>
    <property type="match status" value="2"/>
</dbReference>